<proteinExistence type="predicted"/>
<gene>
    <name evidence="2" type="ORF">C7460_12914</name>
</gene>
<dbReference type="InterPro" id="IPR041662">
    <property type="entry name" value="SusD-like_2"/>
</dbReference>
<dbReference type="SUPFAM" id="SSF48452">
    <property type="entry name" value="TPR-like"/>
    <property type="match status" value="1"/>
</dbReference>
<dbReference type="PROSITE" id="PS51257">
    <property type="entry name" value="PROKAR_LIPOPROTEIN"/>
    <property type="match status" value="1"/>
</dbReference>
<feature type="chain" id="PRO_5017751184" evidence="1">
    <location>
        <begin position="22"/>
        <end position="494"/>
    </location>
</feature>
<accession>A0A3D9KWV4</accession>
<evidence type="ECO:0000313" key="2">
    <source>
        <dbReference type="EMBL" id="RED92627.1"/>
    </source>
</evidence>
<sequence length="494" mass="55099">MKNYIKTLAIVSALFLSTACEDDFLDVNTDPNASTTVPPGTVMTNSMIAMSQNLLNTLNPNGEAYIQHHKPVVVLTGPDTYNYSPIGNNNFWRFTFYGDIIKDLNLAVLLAEEEGLTNGVAQIRIFQAFAWMIGADTWGEIPFTESNDSEILFPKFDTGDIIYQGIIDILDDAIARIDLADQSFQTTITDYDPLYAGDMNKWLAFANTLKLRALMRVSYVEDRSQEITDLLTGGNEFIDELDGSENAEFAYFPTRSNQNFDYATFDNFVSFGSFQTDAGGNRVHQRWRLASDEMVELLQPANDPRLFSFFQRNINNPSGPIEGAINGAGPLPDEVDRGYVSLFYIRQDKSDEWLLASEYWLLAAEAYERGLAPGGTVAAQEALENGVLASMNHFDGSDFEISAADKQAFLNTLDLAAETDATEFIQIQQYIALFNQGSEAWANWRRTKKPALDVPVGAPINSIISRVEIPNSEIESNINIDISPLIDVPVYFER</sequence>
<keyword evidence="3" id="KW-1185">Reference proteome</keyword>
<reference evidence="2 3" key="1">
    <citation type="submission" date="2018-07" db="EMBL/GenBank/DDBJ databases">
        <title>Genomic Encyclopedia of Type Strains, Phase IV (KMG-IV): sequencing the most valuable type-strain genomes for metagenomic binning, comparative biology and taxonomic classification.</title>
        <authorList>
            <person name="Goeker M."/>
        </authorList>
    </citation>
    <scope>NUCLEOTIDE SEQUENCE [LARGE SCALE GENOMIC DNA]</scope>
    <source>
        <strain evidence="2 3">DSM 4134</strain>
    </source>
</reference>
<dbReference type="Gene3D" id="1.25.40.390">
    <property type="match status" value="1"/>
</dbReference>
<organism evidence="2 3">
    <name type="scientific">Marinoscillum furvescens DSM 4134</name>
    <dbReference type="NCBI Taxonomy" id="1122208"/>
    <lineage>
        <taxon>Bacteria</taxon>
        <taxon>Pseudomonadati</taxon>
        <taxon>Bacteroidota</taxon>
        <taxon>Cytophagia</taxon>
        <taxon>Cytophagales</taxon>
        <taxon>Reichenbachiellaceae</taxon>
        <taxon>Marinoscillum</taxon>
    </lineage>
</organism>
<dbReference type="RefSeq" id="WP_115870165.1">
    <property type="nucleotide sequence ID" value="NZ_QREG01000029.1"/>
</dbReference>
<dbReference type="Proteomes" id="UP000256779">
    <property type="component" value="Unassembled WGS sequence"/>
</dbReference>
<dbReference type="EMBL" id="QREG01000029">
    <property type="protein sequence ID" value="RED92627.1"/>
    <property type="molecule type" value="Genomic_DNA"/>
</dbReference>
<protein>
    <submittedName>
        <fullName evidence="2">SusD-like starch-binding protein associating with outer membrane</fullName>
    </submittedName>
</protein>
<evidence type="ECO:0000313" key="3">
    <source>
        <dbReference type="Proteomes" id="UP000256779"/>
    </source>
</evidence>
<dbReference type="OrthoDB" id="614457at2"/>
<evidence type="ECO:0000256" key="1">
    <source>
        <dbReference type="SAM" id="SignalP"/>
    </source>
</evidence>
<feature type="signal peptide" evidence="1">
    <location>
        <begin position="1"/>
        <end position="21"/>
    </location>
</feature>
<dbReference type="AlphaFoldDB" id="A0A3D9KWV4"/>
<keyword evidence="1" id="KW-0732">Signal</keyword>
<name>A0A3D9KWV4_MARFU</name>
<comment type="caution">
    <text evidence="2">The sequence shown here is derived from an EMBL/GenBank/DDBJ whole genome shotgun (WGS) entry which is preliminary data.</text>
</comment>
<dbReference type="Pfam" id="PF12771">
    <property type="entry name" value="SusD-like_2"/>
    <property type="match status" value="1"/>
</dbReference>
<dbReference type="InterPro" id="IPR011990">
    <property type="entry name" value="TPR-like_helical_dom_sf"/>
</dbReference>